<comment type="caution">
    <text evidence="2">The sequence shown here is derived from an EMBL/GenBank/DDBJ whole genome shotgun (WGS) entry which is preliminary data.</text>
</comment>
<accession>A0A917YP45</accession>
<evidence type="ECO:0000313" key="3">
    <source>
        <dbReference type="Proteomes" id="UP000646523"/>
    </source>
</evidence>
<keyword evidence="3" id="KW-1185">Reference proteome</keyword>
<organism evidence="2 3">
    <name type="scientific">Nonomuraea cavernae</name>
    <dbReference type="NCBI Taxonomy" id="2045107"/>
    <lineage>
        <taxon>Bacteria</taxon>
        <taxon>Bacillati</taxon>
        <taxon>Actinomycetota</taxon>
        <taxon>Actinomycetes</taxon>
        <taxon>Streptosporangiales</taxon>
        <taxon>Streptosporangiaceae</taxon>
        <taxon>Nonomuraea</taxon>
    </lineage>
</organism>
<name>A0A917YP45_9ACTN</name>
<sequence length="132" mass="14244">MPFRAGWAMVELMGRSWQVPRRSTAFSVAVGLLVLSMFLTVSTPAWAGGDPSRRWADPIGSGDWIAQSSSMPSAFAGAREHLPSLWPPLRRGSRPEAPRLPLPAATGADTGSIRSPQQFAYRSADSRSPPLI</sequence>
<feature type="region of interest" description="Disordered" evidence="1">
    <location>
        <begin position="86"/>
        <end position="132"/>
    </location>
</feature>
<gene>
    <name evidence="2" type="ORF">GCM10012289_03440</name>
</gene>
<proteinExistence type="predicted"/>
<evidence type="ECO:0000313" key="2">
    <source>
        <dbReference type="EMBL" id="GGO61368.1"/>
    </source>
</evidence>
<dbReference type="AlphaFoldDB" id="A0A917YP45"/>
<reference evidence="2" key="1">
    <citation type="journal article" date="2014" name="Int. J. Syst. Evol. Microbiol.">
        <title>Complete genome sequence of Corynebacterium casei LMG S-19264T (=DSM 44701T), isolated from a smear-ripened cheese.</title>
        <authorList>
            <consortium name="US DOE Joint Genome Institute (JGI-PGF)"/>
            <person name="Walter F."/>
            <person name="Albersmeier A."/>
            <person name="Kalinowski J."/>
            <person name="Ruckert C."/>
        </authorList>
    </citation>
    <scope>NUCLEOTIDE SEQUENCE</scope>
    <source>
        <strain evidence="2">CGMCC 4.7368</strain>
    </source>
</reference>
<dbReference type="Proteomes" id="UP000646523">
    <property type="component" value="Unassembled WGS sequence"/>
</dbReference>
<reference evidence="2" key="2">
    <citation type="submission" date="2020-09" db="EMBL/GenBank/DDBJ databases">
        <authorList>
            <person name="Sun Q."/>
            <person name="Zhou Y."/>
        </authorList>
    </citation>
    <scope>NUCLEOTIDE SEQUENCE</scope>
    <source>
        <strain evidence="2">CGMCC 4.7368</strain>
    </source>
</reference>
<protein>
    <submittedName>
        <fullName evidence="2">Uncharacterized protein</fullName>
    </submittedName>
</protein>
<dbReference type="EMBL" id="BMNH01000001">
    <property type="protein sequence ID" value="GGO61368.1"/>
    <property type="molecule type" value="Genomic_DNA"/>
</dbReference>
<evidence type="ECO:0000256" key="1">
    <source>
        <dbReference type="SAM" id="MobiDB-lite"/>
    </source>
</evidence>